<proteinExistence type="predicted"/>
<accession>A0A0D7ARB0</accession>
<dbReference type="AlphaFoldDB" id="A0A0D7ARB0"/>
<dbReference type="EMBL" id="KN881300">
    <property type="protein sequence ID" value="KIY60747.1"/>
    <property type="molecule type" value="Genomic_DNA"/>
</dbReference>
<feature type="non-terminal residue" evidence="2">
    <location>
        <position position="463"/>
    </location>
</feature>
<sequence length="463" mass="51683">MAHTPSPLRHGRSASSSATHYRRSSQAGENTLSVNSTSVRPLSPPTETLMDVDIPTPVTVSSSQRPYLDLWGPFECSDIVRHVELAVFDLAYHTQLESIFCTACCVPICRTLSSMGQHLKGIHNVPQGGQKTAFDLSTHHFPNARTTLPTATDYGSAASPPAPFEGMTVLHEGFGCNLCLFACETKDTMISKHLPTVHGITHDLQAHTLANVNSQCFALARNISRFRVSIPSAPDQRPVEIAKFSDDFAKFDWRAHISTTRTLNAREINPLLTETRWHEYTANKQPERLLQQIMVPTRNTDDHSDACYKIIHRWFTQGKDMIEGTGPVALCILRTAKARETQLVEAKPFSVHKQIKTADSYINPLRQLVAFLSFEAPQGEEHFYVRPPVTPALTAAVHNFCAILVSPRPSDWEDIGVARFDELLNTLWFHAWCPTRGQPFVDPTLCFLAIRFLQPSGAFEDAR</sequence>
<evidence type="ECO:0000256" key="1">
    <source>
        <dbReference type="SAM" id="MobiDB-lite"/>
    </source>
</evidence>
<name>A0A0D7ARB0_9AGAR</name>
<dbReference type="Proteomes" id="UP000054007">
    <property type="component" value="Unassembled WGS sequence"/>
</dbReference>
<evidence type="ECO:0000313" key="3">
    <source>
        <dbReference type="Proteomes" id="UP000054007"/>
    </source>
</evidence>
<dbReference type="OrthoDB" id="3151137at2759"/>
<gene>
    <name evidence="2" type="ORF">CYLTODRAFT_460467</name>
</gene>
<keyword evidence="3" id="KW-1185">Reference proteome</keyword>
<feature type="region of interest" description="Disordered" evidence="1">
    <location>
        <begin position="1"/>
        <end position="51"/>
    </location>
</feature>
<feature type="compositionally biased region" description="Polar residues" evidence="1">
    <location>
        <begin position="13"/>
        <end position="40"/>
    </location>
</feature>
<organism evidence="2 3">
    <name type="scientific">Cylindrobasidium torrendii FP15055 ss-10</name>
    <dbReference type="NCBI Taxonomy" id="1314674"/>
    <lineage>
        <taxon>Eukaryota</taxon>
        <taxon>Fungi</taxon>
        <taxon>Dikarya</taxon>
        <taxon>Basidiomycota</taxon>
        <taxon>Agaricomycotina</taxon>
        <taxon>Agaricomycetes</taxon>
        <taxon>Agaricomycetidae</taxon>
        <taxon>Agaricales</taxon>
        <taxon>Marasmiineae</taxon>
        <taxon>Physalacriaceae</taxon>
        <taxon>Cylindrobasidium</taxon>
    </lineage>
</organism>
<protein>
    <submittedName>
        <fullName evidence="2">Uncharacterized protein</fullName>
    </submittedName>
</protein>
<dbReference type="STRING" id="1314674.A0A0D7ARB0"/>
<reference evidence="2 3" key="1">
    <citation type="journal article" date="2015" name="Fungal Genet. Biol.">
        <title>Evolution of novel wood decay mechanisms in Agaricales revealed by the genome sequences of Fistulina hepatica and Cylindrobasidium torrendii.</title>
        <authorList>
            <person name="Floudas D."/>
            <person name="Held B.W."/>
            <person name="Riley R."/>
            <person name="Nagy L.G."/>
            <person name="Koehler G."/>
            <person name="Ransdell A.S."/>
            <person name="Younus H."/>
            <person name="Chow J."/>
            <person name="Chiniquy J."/>
            <person name="Lipzen A."/>
            <person name="Tritt A."/>
            <person name="Sun H."/>
            <person name="Haridas S."/>
            <person name="LaButti K."/>
            <person name="Ohm R.A."/>
            <person name="Kues U."/>
            <person name="Blanchette R.A."/>
            <person name="Grigoriev I.V."/>
            <person name="Minto R.E."/>
            <person name="Hibbett D.S."/>
        </authorList>
    </citation>
    <scope>NUCLEOTIDE SEQUENCE [LARGE SCALE GENOMIC DNA]</scope>
    <source>
        <strain evidence="2 3">FP15055 ss-10</strain>
    </source>
</reference>
<evidence type="ECO:0000313" key="2">
    <source>
        <dbReference type="EMBL" id="KIY60747.1"/>
    </source>
</evidence>